<organism evidence="1 2">
    <name type="scientific">Marasmius tenuissimus</name>
    <dbReference type="NCBI Taxonomy" id="585030"/>
    <lineage>
        <taxon>Eukaryota</taxon>
        <taxon>Fungi</taxon>
        <taxon>Dikarya</taxon>
        <taxon>Basidiomycota</taxon>
        <taxon>Agaricomycotina</taxon>
        <taxon>Agaricomycetes</taxon>
        <taxon>Agaricomycetidae</taxon>
        <taxon>Agaricales</taxon>
        <taxon>Marasmiineae</taxon>
        <taxon>Marasmiaceae</taxon>
        <taxon>Marasmius</taxon>
    </lineage>
</organism>
<reference evidence="1 2" key="1">
    <citation type="submission" date="2024-05" db="EMBL/GenBank/DDBJ databases">
        <title>A draft genome resource for the thread blight pathogen Marasmius tenuissimus strain MS-2.</title>
        <authorList>
            <person name="Yulfo-Soto G.E."/>
            <person name="Baruah I.K."/>
            <person name="Amoako-Attah I."/>
            <person name="Bukari Y."/>
            <person name="Meinhardt L.W."/>
            <person name="Bailey B.A."/>
            <person name="Cohen S.P."/>
        </authorList>
    </citation>
    <scope>NUCLEOTIDE SEQUENCE [LARGE SCALE GENOMIC DNA]</scope>
    <source>
        <strain evidence="1 2">MS-2</strain>
    </source>
</reference>
<dbReference type="EMBL" id="JBBXMP010000017">
    <property type="protein sequence ID" value="KAL0068513.1"/>
    <property type="molecule type" value="Genomic_DNA"/>
</dbReference>
<comment type="caution">
    <text evidence="1">The sequence shown here is derived from an EMBL/GenBank/DDBJ whole genome shotgun (WGS) entry which is preliminary data.</text>
</comment>
<sequence length="299" mass="34753">MSLSDLAVRDDIERYLRKNFERLWEEHKGTLPVSWPGNDVIMILADRSTGQFIYVTTIKFLSTGKVPVTRQQRLEVVLDAEPVLSSSSPYPDLDQLYSQILHFCRNDGRKLKRVLQLIISPVNLVLPETFPLPESLRMEPRSAVTIEQLLDRAQGLSVLHASFTNFLLDRNRSDDYYVGEKLGERVWKEILMVYQVRWLSRLSARHRSTPSLKGVYDHDLGSINFNFWEYLHHNLCCNTIDVTDALAEALNDFEPHLYLEMILGWDYPYRNSLLFEASPEHRHDYQDQGGKYHIAGVKD</sequence>
<protein>
    <submittedName>
        <fullName evidence="1">Uncharacterized protein</fullName>
    </submittedName>
</protein>
<keyword evidence="2" id="KW-1185">Reference proteome</keyword>
<evidence type="ECO:0000313" key="2">
    <source>
        <dbReference type="Proteomes" id="UP001437256"/>
    </source>
</evidence>
<name>A0ABR3A4J2_9AGAR</name>
<accession>A0ABR3A4J2</accession>
<evidence type="ECO:0000313" key="1">
    <source>
        <dbReference type="EMBL" id="KAL0068513.1"/>
    </source>
</evidence>
<gene>
    <name evidence="1" type="ORF">AAF712_004226</name>
</gene>
<proteinExistence type="predicted"/>
<dbReference type="Proteomes" id="UP001437256">
    <property type="component" value="Unassembled WGS sequence"/>
</dbReference>